<keyword evidence="2" id="KW-1185">Reference proteome</keyword>
<gene>
    <name evidence="1" type="ORF">F1599_10445</name>
</gene>
<dbReference type="AlphaFoldDB" id="A0A5M8AUA9"/>
<dbReference type="Proteomes" id="UP000324324">
    <property type="component" value="Unassembled WGS sequence"/>
</dbReference>
<dbReference type="RefSeq" id="WP_150083016.1">
    <property type="nucleotide sequence ID" value="NZ_VWRN01000030.1"/>
</dbReference>
<dbReference type="EMBL" id="VWRN01000030">
    <property type="protein sequence ID" value="KAA6125210.1"/>
    <property type="molecule type" value="Genomic_DNA"/>
</dbReference>
<name>A0A5M8AUA9_9BURK</name>
<accession>A0A5M8AUA9</accession>
<evidence type="ECO:0000313" key="1">
    <source>
        <dbReference type="EMBL" id="KAA6125210.1"/>
    </source>
</evidence>
<reference evidence="1 2" key="1">
    <citation type="submission" date="2019-09" db="EMBL/GenBank/DDBJ databases">
        <title>Isolation of a novel species in the genus Cupriavidus from patients with sepsis using whole genome sequencing.</title>
        <authorList>
            <person name="Kweon O.J."/>
            <person name="Lee M.-K."/>
        </authorList>
    </citation>
    <scope>NUCLEOTIDE SEQUENCE [LARGE SCALE GENOMIC DNA]</scope>
    <source>
        <strain evidence="1 2">MKL-01</strain>
    </source>
</reference>
<sequence>MKSLGIFSLFLMWLLFWIGIRSAHSAETTIPPDAAAARADDHGLVLFYRSERAKRSIDVTVDGSHVTRLQPGQTVNFLPASGPFLLDIAVRSPGRTSFQPRLKIQKERPSQAMVIDFDGSRIRLTEQRLHALPRHYDKVFAFDGEDERWIDVSPPPDTALRRSGEPLSGSIQWVAPKSWPVRVLFILGHGLYEFDDQGNVILRDGQQPNAPVSIKAELYNHKPIWSNGVVYELVSSGKPLTTKVDSGRTFVLTKRGAVCPVTPIADAYRLLHEIRSPIYSGDCDKAVRWGRSGTPLRAYPSDINTSGYPALLWAVQYFRDPVQPLYDLEGKCVYSCAVSHQP</sequence>
<organism evidence="1 2">
    <name type="scientific">Cupriavidus cauae</name>
    <dbReference type="NCBI Taxonomy" id="2608999"/>
    <lineage>
        <taxon>Bacteria</taxon>
        <taxon>Pseudomonadati</taxon>
        <taxon>Pseudomonadota</taxon>
        <taxon>Betaproteobacteria</taxon>
        <taxon>Burkholderiales</taxon>
        <taxon>Burkholderiaceae</taxon>
        <taxon>Cupriavidus</taxon>
    </lineage>
</organism>
<comment type="caution">
    <text evidence="1">The sequence shown here is derived from an EMBL/GenBank/DDBJ whole genome shotgun (WGS) entry which is preliminary data.</text>
</comment>
<proteinExistence type="predicted"/>
<evidence type="ECO:0000313" key="2">
    <source>
        <dbReference type="Proteomes" id="UP000324324"/>
    </source>
</evidence>
<protein>
    <submittedName>
        <fullName evidence="1">Uncharacterized protein</fullName>
    </submittedName>
</protein>